<dbReference type="Pfam" id="PF01408">
    <property type="entry name" value="GFO_IDH_MocA"/>
    <property type="match status" value="1"/>
</dbReference>
<dbReference type="SUPFAM" id="SSF51735">
    <property type="entry name" value="NAD(P)-binding Rossmann-fold domains"/>
    <property type="match status" value="1"/>
</dbReference>
<dbReference type="RefSeq" id="WP_010040365.1">
    <property type="nucleotide sequence ID" value="NZ_CP025958.1"/>
</dbReference>
<dbReference type="PROSITE" id="PS51318">
    <property type="entry name" value="TAT"/>
    <property type="match status" value="1"/>
</dbReference>
<dbReference type="AlphaFoldDB" id="A0A2Z3H5Z0"/>
<proteinExistence type="predicted"/>
<organism evidence="3 4">
    <name type="scientific">Gemmata obscuriglobus</name>
    <dbReference type="NCBI Taxonomy" id="114"/>
    <lineage>
        <taxon>Bacteria</taxon>
        <taxon>Pseudomonadati</taxon>
        <taxon>Planctomycetota</taxon>
        <taxon>Planctomycetia</taxon>
        <taxon>Gemmatales</taxon>
        <taxon>Gemmataceae</taxon>
        <taxon>Gemmata</taxon>
    </lineage>
</organism>
<dbReference type="InterPro" id="IPR000683">
    <property type="entry name" value="Gfo/Idh/MocA-like_OxRdtase_N"/>
</dbReference>
<dbReference type="InterPro" id="IPR036291">
    <property type="entry name" value="NAD(P)-bd_dom_sf"/>
</dbReference>
<gene>
    <name evidence="3" type="ORF">C1280_19625</name>
</gene>
<dbReference type="InterPro" id="IPR006311">
    <property type="entry name" value="TAT_signal"/>
</dbReference>
<dbReference type="Gene3D" id="3.30.360.10">
    <property type="entry name" value="Dihydrodipicolinate Reductase, domain 2"/>
    <property type="match status" value="1"/>
</dbReference>
<dbReference type="GO" id="GO:0000166">
    <property type="term" value="F:nucleotide binding"/>
    <property type="evidence" value="ECO:0007669"/>
    <property type="project" value="InterPro"/>
</dbReference>
<dbReference type="Pfam" id="PF19051">
    <property type="entry name" value="GFO_IDH_MocA_C2"/>
    <property type="match status" value="1"/>
</dbReference>
<dbReference type="Gene3D" id="3.40.50.720">
    <property type="entry name" value="NAD(P)-binding Rossmann-like Domain"/>
    <property type="match status" value="1"/>
</dbReference>
<feature type="domain" description="Gfo/Idh/MocA-like oxidoreductase bacterial type C-terminal" evidence="2">
    <location>
        <begin position="211"/>
        <end position="409"/>
    </location>
</feature>
<dbReference type="PANTHER" id="PTHR43818">
    <property type="entry name" value="BCDNA.GH03377"/>
    <property type="match status" value="1"/>
</dbReference>
<keyword evidence="4" id="KW-1185">Reference proteome</keyword>
<evidence type="ECO:0000313" key="4">
    <source>
        <dbReference type="Proteomes" id="UP000245802"/>
    </source>
</evidence>
<evidence type="ECO:0000259" key="2">
    <source>
        <dbReference type="Pfam" id="PF19051"/>
    </source>
</evidence>
<dbReference type="PANTHER" id="PTHR43818:SF5">
    <property type="entry name" value="OXIDOREDUCTASE FAMILY PROTEIN"/>
    <property type="match status" value="1"/>
</dbReference>
<protein>
    <submittedName>
        <fullName evidence="3">Gfo/Idh/MocA family oxidoreductase</fullName>
    </submittedName>
</protein>
<dbReference type="EMBL" id="CP025958">
    <property type="protein sequence ID" value="AWM38976.1"/>
    <property type="molecule type" value="Genomic_DNA"/>
</dbReference>
<dbReference type="KEGG" id="gog:C1280_19625"/>
<dbReference type="InterPro" id="IPR050463">
    <property type="entry name" value="Gfo/Idh/MocA_oxidrdct_glycsds"/>
</dbReference>
<dbReference type="OrthoDB" id="9788246at2"/>
<accession>A0A2Z3H5Z0</accession>
<reference evidence="3 4" key="1">
    <citation type="submission" date="2018-01" db="EMBL/GenBank/DDBJ databases">
        <title>G. obscuriglobus.</title>
        <authorList>
            <person name="Franke J."/>
            <person name="Blomberg W."/>
            <person name="Selmecki A."/>
        </authorList>
    </citation>
    <scope>NUCLEOTIDE SEQUENCE [LARGE SCALE GENOMIC DNA]</scope>
    <source>
        <strain evidence="3 4">DSM 5831</strain>
    </source>
</reference>
<name>A0A2Z3H5Z0_9BACT</name>
<dbReference type="Proteomes" id="UP000245802">
    <property type="component" value="Chromosome"/>
</dbReference>
<evidence type="ECO:0000259" key="1">
    <source>
        <dbReference type="Pfam" id="PF01408"/>
    </source>
</evidence>
<dbReference type="SUPFAM" id="SSF55347">
    <property type="entry name" value="Glyceraldehyde-3-phosphate dehydrogenase-like, C-terminal domain"/>
    <property type="match status" value="1"/>
</dbReference>
<feature type="domain" description="Gfo/Idh/MocA-like oxidoreductase N-terminal" evidence="1">
    <location>
        <begin position="44"/>
        <end position="167"/>
    </location>
</feature>
<dbReference type="InterPro" id="IPR043906">
    <property type="entry name" value="Gfo/Idh/MocA_OxRdtase_bact_C"/>
</dbReference>
<sequence>MDLFSRREFVNRSALLAAAAAAGATATAEDKPTATAAKARADKLRVAVVGVRGRGMSHVGGFLGKNNCEITTVCDCDEAVIGPAMKQIEGKQGKAPRFEKDIRKLVENKDIDVISIATPNHWHALMAVWAMENGKDVYCEKPATHNVREGAIMTAAARKYNRICQVGTQSRSNPGMRDAIAYVRGGKIGAVDLAIGLCYKPRTSIGKVTGEQAPPKTMDYDLWCGPAPLKAPTRNTKNGTVHYDWHWIWDFGNGDLGNQGVHEMDKARWGLGQTTMPNSVFSLGGRFGYTDDGETANTQLCVFDYDKAKMIFEVRGLTTDAYKGAKVGNIWVGTEGYVVCPSYSGGVAYDKNGKEVAKFSGGGDQHHFDNFVKAVRSRKVEDLNCDIAEGHLSAALCHLANISYRLGTEGSITKAGAVSDNKTVNEFAAGMLAHLKANKVNLDSTVGRFGPLLQIDTKTERFKDNAKANAMLFREYRKGFELKESV</sequence>
<evidence type="ECO:0000313" key="3">
    <source>
        <dbReference type="EMBL" id="AWM38976.1"/>
    </source>
</evidence>